<evidence type="ECO:0000256" key="4">
    <source>
        <dbReference type="ARBA" id="ARBA00023163"/>
    </source>
</evidence>
<dbReference type="InterPro" id="IPR000847">
    <property type="entry name" value="LysR_HTH_N"/>
</dbReference>
<dbReference type="InterPro" id="IPR005119">
    <property type="entry name" value="LysR_subst-bd"/>
</dbReference>
<dbReference type="PANTHER" id="PTHR30537">
    <property type="entry name" value="HTH-TYPE TRANSCRIPTIONAL REGULATOR"/>
    <property type="match status" value="1"/>
</dbReference>
<keyword evidence="3" id="KW-0238">DNA-binding</keyword>
<dbReference type="AlphaFoldDB" id="A0ABC8QGE7"/>
<dbReference type="EMBL" id="CATZAT010000011">
    <property type="protein sequence ID" value="CAJ0801845.1"/>
    <property type="molecule type" value="Genomic_DNA"/>
</dbReference>
<reference evidence="6 7" key="1">
    <citation type="submission" date="2023-07" db="EMBL/GenBank/DDBJ databases">
        <authorList>
            <person name="Peeters C."/>
        </authorList>
    </citation>
    <scope>NUCLEOTIDE SEQUENCE [LARGE SCALE GENOMIC DNA]</scope>
    <source>
        <strain evidence="6 7">LMG 18096</strain>
    </source>
</reference>
<keyword evidence="2" id="KW-0805">Transcription regulation</keyword>
<evidence type="ECO:0000256" key="2">
    <source>
        <dbReference type="ARBA" id="ARBA00023015"/>
    </source>
</evidence>
<dbReference type="InterPro" id="IPR036390">
    <property type="entry name" value="WH_DNA-bd_sf"/>
</dbReference>
<protein>
    <submittedName>
        <fullName evidence="6">Glycine cleavage system transcriptional activator</fullName>
    </submittedName>
</protein>
<dbReference type="Proteomes" id="UP001189663">
    <property type="component" value="Unassembled WGS sequence"/>
</dbReference>
<evidence type="ECO:0000313" key="6">
    <source>
        <dbReference type="EMBL" id="CAJ0801845.1"/>
    </source>
</evidence>
<evidence type="ECO:0000313" key="7">
    <source>
        <dbReference type="Proteomes" id="UP001189663"/>
    </source>
</evidence>
<dbReference type="PROSITE" id="PS50931">
    <property type="entry name" value="HTH_LYSR"/>
    <property type="match status" value="1"/>
</dbReference>
<keyword evidence="4" id="KW-0804">Transcription</keyword>
<feature type="domain" description="HTH lysR-type" evidence="5">
    <location>
        <begin position="34"/>
        <end position="91"/>
    </location>
</feature>
<dbReference type="Pfam" id="PF00126">
    <property type="entry name" value="HTH_1"/>
    <property type="match status" value="1"/>
</dbReference>
<evidence type="ECO:0000256" key="3">
    <source>
        <dbReference type="ARBA" id="ARBA00023125"/>
    </source>
</evidence>
<proteinExistence type="inferred from homology"/>
<name>A0ABC8QGE7_9RALS</name>
<dbReference type="SUPFAM" id="SSF46785">
    <property type="entry name" value="Winged helix' DNA-binding domain"/>
    <property type="match status" value="1"/>
</dbReference>
<dbReference type="Pfam" id="PF03466">
    <property type="entry name" value="LysR_substrate"/>
    <property type="match status" value="1"/>
</dbReference>
<dbReference type="InterPro" id="IPR058163">
    <property type="entry name" value="LysR-type_TF_proteobact-type"/>
</dbReference>
<dbReference type="InterPro" id="IPR036388">
    <property type="entry name" value="WH-like_DNA-bd_sf"/>
</dbReference>
<evidence type="ECO:0000256" key="1">
    <source>
        <dbReference type="ARBA" id="ARBA00009437"/>
    </source>
</evidence>
<dbReference type="Gene3D" id="3.40.190.10">
    <property type="entry name" value="Periplasmic binding protein-like II"/>
    <property type="match status" value="2"/>
</dbReference>
<dbReference type="PANTHER" id="PTHR30537:SF74">
    <property type="entry name" value="HTH-TYPE TRANSCRIPTIONAL REGULATOR TRPI"/>
    <property type="match status" value="1"/>
</dbReference>
<evidence type="ECO:0000259" key="5">
    <source>
        <dbReference type="PROSITE" id="PS50931"/>
    </source>
</evidence>
<gene>
    <name evidence="6" type="primary">gcvA_9</name>
    <name evidence="6" type="ORF">LMG18096_04040</name>
</gene>
<sequence length="320" mass="34367">MHDIDAPMSEQSKNPQPGYAAHAYPLADLTRALPPLAAFQSFVAAAQLGSISKAADHLCRTQGAVSRQIQQLESHYRCAVFVRHASGLTLTAEGSELLTVAVSILTQLVQHADIHAKTASVVTLRVPSTFAIRWLLPRLADINDALPGTELRISTSADDTPDFTTPDVDAIVVRGTGQWAGMDAVPLFAEQLTPMCTSEIAASLGSPADLAHVTLLHPGQSREEWRCWLESVGAPHIDADRGLVFDTLELTLTAAAARHGVAIGDPRMARDRLRAGTLVTPFIDVAKNGLSYFVVYPSQRAAQSKIRALADVLSRLAQKD</sequence>
<accession>A0ABC8QGE7</accession>
<dbReference type="Gene3D" id="1.10.10.10">
    <property type="entry name" value="Winged helix-like DNA-binding domain superfamily/Winged helix DNA-binding domain"/>
    <property type="match status" value="1"/>
</dbReference>
<dbReference type="CDD" id="cd08432">
    <property type="entry name" value="PBP2_GcdR_TrpI_HvrB_AmpR_like"/>
    <property type="match status" value="1"/>
</dbReference>
<comment type="similarity">
    <text evidence="1">Belongs to the LysR transcriptional regulatory family.</text>
</comment>
<dbReference type="SUPFAM" id="SSF53850">
    <property type="entry name" value="Periplasmic binding protein-like II"/>
    <property type="match status" value="1"/>
</dbReference>
<keyword evidence="7" id="KW-1185">Reference proteome</keyword>
<organism evidence="6 7">
    <name type="scientific">Ralstonia holmesii</name>
    <dbReference type="NCBI Taxonomy" id="3058602"/>
    <lineage>
        <taxon>Bacteria</taxon>
        <taxon>Pseudomonadati</taxon>
        <taxon>Pseudomonadota</taxon>
        <taxon>Betaproteobacteria</taxon>
        <taxon>Burkholderiales</taxon>
        <taxon>Burkholderiaceae</taxon>
        <taxon>Ralstonia</taxon>
    </lineage>
</organism>
<dbReference type="GO" id="GO:0003677">
    <property type="term" value="F:DNA binding"/>
    <property type="evidence" value="ECO:0007669"/>
    <property type="project" value="UniProtKB-KW"/>
</dbReference>
<comment type="caution">
    <text evidence="6">The sequence shown here is derived from an EMBL/GenBank/DDBJ whole genome shotgun (WGS) entry which is preliminary data.</text>
</comment>